<dbReference type="EMBL" id="QIBZ01000019">
    <property type="protein sequence ID" value="RNM33195.1"/>
    <property type="molecule type" value="Genomic_DNA"/>
</dbReference>
<dbReference type="GO" id="GO:0009100">
    <property type="term" value="P:glycoprotein metabolic process"/>
    <property type="evidence" value="ECO:0007669"/>
    <property type="project" value="UniProtKB-ARBA"/>
</dbReference>
<sequence length="284" mass="32088">MQYNQDVLRRLQLTELEILKDIDRVCRAHDITYWLDSGTALGAMRHGGFIPWDDDIDVGMPRDDYERFLKVAPETLGAHYCLTTPRTNSHQAALFAKVMMKGTHFATAETQEAGFDQGIFVDVFPYDSVCPNPRDAKRQRRRCVMWQSISYLYHSKHIVVPHGGVLGALERFACCIAHIAARVLFTPERIAHNFDLAATMADNDKAANEMMAPSYAAMGSYACCVLIPSVEMNFEGCGFFVPADIKEYLRIQYGETWSQLPPEEQRRNHAPKMLEFGSSAHSEG</sequence>
<proteinExistence type="predicted"/>
<organism evidence="2 3">
    <name type="scientific">Slackia isoflavoniconvertens</name>
    <dbReference type="NCBI Taxonomy" id="572010"/>
    <lineage>
        <taxon>Bacteria</taxon>
        <taxon>Bacillati</taxon>
        <taxon>Actinomycetota</taxon>
        <taxon>Coriobacteriia</taxon>
        <taxon>Eggerthellales</taxon>
        <taxon>Eggerthellaceae</taxon>
        <taxon>Slackia</taxon>
    </lineage>
</organism>
<feature type="domain" description="LicD/FKTN/FKRP nucleotidyltransferase" evidence="1">
    <location>
        <begin position="26"/>
        <end position="132"/>
    </location>
</feature>
<dbReference type="InterPro" id="IPR052942">
    <property type="entry name" value="LPS_cholinephosphotransferase"/>
</dbReference>
<gene>
    <name evidence="2" type="ORF">DMP05_08855</name>
</gene>
<dbReference type="PANTHER" id="PTHR43404">
    <property type="entry name" value="LIPOPOLYSACCHARIDE CHOLINEPHOSPHOTRANSFERASE LICD"/>
    <property type="match status" value="1"/>
</dbReference>
<name>A0A3N0I843_9ACTN</name>
<comment type="caution">
    <text evidence="2">The sequence shown here is derived from an EMBL/GenBank/DDBJ whole genome shotgun (WGS) entry which is preliminary data.</text>
</comment>
<evidence type="ECO:0000259" key="1">
    <source>
        <dbReference type="Pfam" id="PF04991"/>
    </source>
</evidence>
<keyword evidence="3" id="KW-1185">Reference proteome</keyword>
<reference evidence="3" key="1">
    <citation type="submission" date="2018-05" db="EMBL/GenBank/DDBJ databases">
        <title>Genome Sequencing of selected type strains of the family Eggerthellaceae.</title>
        <authorList>
            <person name="Danylec N."/>
            <person name="Stoll D.A."/>
            <person name="Doetsch A."/>
            <person name="Huch M."/>
        </authorList>
    </citation>
    <scope>NUCLEOTIDE SEQUENCE [LARGE SCALE GENOMIC DNA]</scope>
    <source>
        <strain evidence="3">DSM 22006</strain>
    </source>
</reference>
<dbReference type="OrthoDB" id="3780655at2"/>
<dbReference type="RefSeq" id="WP_123220103.1">
    <property type="nucleotide sequence ID" value="NZ_JACHYQ010000003.1"/>
</dbReference>
<dbReference type="InterPro" id="IPR007074">
    <property type="entry name" value="LicD/FKTN/FKRP_NTP_transf"/>
</dbReference>
<dbReference type="GeneID" id="98663383"/>
<dbReference type="AlphaFoldDB" id="A0A3N0I843"/>
<evidence type="ECO:0000313" key="2">
    <source>
        <dbReference type="EMBL" id="RNM33195.1"/>
    </source>
</evidence>
<accession>A0A3N0I843</accession>
<dbReference type="Pfam" id="PF04991">
    <property type="entry name" value="LicD"/>
    <property type="match status" value="1"/>
</dbReference>
<protein>
    <submittedName>
        <fullName evidence="2">LicD family protein</fullName>
    </submittedName>
</protein>
<dbReference type="Proteomes" id="UP000271472">
    <property type="component" value="Unassembled WGS sequence"/>
</dbReference>
<evidence type="ECO:0000313" key="3">
    <source>
        <dbReference type="Proteomes" id="UP000271472"/>
    </source>
</evidence>
<dbReference type="PANTHER" id="PTHR43404:SF2">
    <property type="entry name" value="LIPOPOLYSACCHARIDE CHOLINEPHOSPHOTRANSFERASE LICD"/>
    <property type="match status" value="1"/>
</dbReference>